<evidence type="ECO:0000256" key="1">
    <source>
        <dbReference type="ARBA" id="ARBA00008987"/>
    </source>
</evidence>
<feature type="disulfide bond" description="Redox-active" evidence="9">
    <location>
        <begin position="31"/>
        <end position="34"/>
    </location>
</feature>
<dbReference type="PANTHER" id="PTHR45663">
    <property type="entry name" value="GEO12009P1"/>
    <property type="match status" value="1"/>
</dbReference>
<dbReference type="AlphaFoldDB" id="A0A1J4RRY1"/>
<evidence type="ECO:0000256" key="5">
    <source>
        <dbReference type="ARBA" id="ARBA00023284"/>
    </source>
</evidence>
<proteinExistence type="inferred from homology"/>
<evidence type="ECO:0000256" key="6">
    <source>
        <dbReference type="NCBIfam" id="TIGR01068"/>
    </source>
</evidence>
<dbReference type="PRINTS" id="PR00421">
    <property type="entry name" value="THIOREDOXIN"/>
</dbReference>
<evidence type="ECO:0000259" key="10">
    <source>
        <dbReference type="PROSITE" id="PS51352"/>
    </source>
</evidence>
<evidence type="ECO:0000313" key="11">
    <source>
        <dbReference type="EMBL" id="OIN88646.1"/>
    </source>
</evidence>
<dbReference type="NCBIfam" id="TIGR01068">
    <property type="entry name" value="thioredoxin"/>
    <property type="match status" value="1"/>
</dbReference>
<keyword evidence="3" id="KW-0249">Electron transport</keyword>
<dbReference type="EMBL" id="MNUI01000064">
    <property type="protein sequence ID" value="OIN88646.1"/>
    <property type="molecule type" value="Genomic_DNA"/>
</dbReference>
<dbReference type="Proteomes" id="UP000183144">
    <property type="component" value="Unassembled WGS sequence"/>
</dbReference>
<evidence type="ECO:0000256" key="9">
    <source>
        <dbReference type="PIRSR" id="PIRSR000077-4"/>
    </source>
</evidence>
<dbReference type="STRING" id="1805034.AUJ59_03635"/>
<feature type="site" description="Contributes to redox potential value" evidence="8">
    <location>
        <position position="33"/>
    </location>
</feature>
<comment type="similarity">
    <text evidence="1 7">Belongs to the thioredoxin family.</text>
</comment>
<dbReference type="SUPFAM" id="SSF52833">
    <property type="entry name" value="Thioredoxin-like"/>
    <property type="match status" value="1"/>
</dbReference>
<organism evidence="11 12">
    <name type="scientific">Candidatus Beckwithbacteria bacterium CG1_02_47_37</name>
    <dbReference type="NCBI Taxonomy" id="1805034"/>
    <lineage>
        <taxon>Bacteria</taxon>
        <taxon>Candidatus Beckwithiibacteriota</taxon>
    </lineage>
</organism>
<keyword evidence="4 9" id="KW-1015">Disulfide bond</keyword>
<reference evidence="11 12" key="1">
    <citation type="journal article" date="2016" name="Environ. Microbiol.">
        <title>Genomic resolution of a cold subsurface aquifer community provides metabolic insights for novel microbes adapted to high CO concentrations.</title>
        <authorList>
            <person name="Probst A.J."/>
            <person name="Castelle C.J."/>
            <person name="Singh A."/>
            <person name="Brown C.T."/>
            <person name="Anantharaman K."/>
            <person name="Sharon I."/>
            <person name="Hug L.A."/>
            <person name="Burstein D."/>
            <person name="Emerson J.B."/>
            <person name="Thomas B.C."/>
            <person name="Banfield J.F."/>
        </authorList>
    </citation>
    <scope>NUCLEOTIDE SEQUENCE [LARGE SCALE GENOMIC DNA]</scope>
    <source>
        <strain evidence="11">CG1_02_47_37</strain>
    </source>
</reference>
<evidence type="ECO:0000313" key="12">
    <source>
        <dbReference type="Proteomes" id="UP000183144"/>
    </source>
</evidence>
<dbReference type="GO" id="GO:0005737">
    <property type="term" value="C:cytoplasm"/>
    <property type="evidence" value="ECO:0007669"/>
    <property type="project" value="TreeGrafter"/>
</dbReference>
<dbReference type="InterPro" id="IPR036249">
    <property type="entry name" value="Thioredoxin-like_sf"/>
</dbReference>
<keyword evidence="2" id="KW-0813">Transport</keyword>
<keyword evidence="5 9" id="KW-0676">Redox-active center</keyword>
<feature type="active site" description="Nucleophile" evidence="8">
    <location>
        <position position="34"/>
    </location>
</feature>
<feature type="active site" description="Nucleophile" evidence="8">
    <location>
        <position position="31"/>
    </location>
</feature>
<dbReference type="PIRSF" id="PIRSF000077">
    <property type="entry name" value="Thioredoxin"/>
    <property type="match status" value="1"/>
</dbReference>
<dbReference type="GO" id="GO:0015035">
    <property type="term" value="F:protein-disulfide reductase activity"/>
    <property type="evidence" value="ECO:0007669"/>
    <property type="project" value="UniProtKB-UniRule"/>
</dbReference>
<evidence type="ECO:0000256" key="4">
    <source>
        <dbReference type="ARBA" id="ARBA00023157"/>
    </source>
</evidence>
<name>A0A1J4RRY1_9BACT</name>
<protein>
    <recommendedName>
        <fullName evidence="6 7">Thioredoxin</fullName>
    </recommendedName>
</protein>
<dbReference type="FunFam" id="3.40.30.10:FF:000001">
    <property type="entry name" value="Thioredoxin"/>
    <property type="match status" value="1"/>
</dbReference>
<dbReference type="InterPro" id="IPR013766">
    <property type="entry name" value="Thioredoxin_domain"/>
</dbReference>
<dbReference type="PROSITE" id="PS51352">
    <property type="entry name" value="THIOREDOXIN_2"/>
    <property type="match status" value="1"/>
</dbReference>
<evidence type="ECO:0000256" key="2">
    <source>
        <dbReference type="ARBA" id="ARBA00022448"/>
    </source>
</evidence>
<feature type="domain" description="Thioredoxin" evidence="10">
    <location>
        <begin position="1"/>
        <end position="107"/>
    </location>
</feature>
<feature type="site" description="Contributes to redox potential value" evidence="8">
    <location>
        <position position="32"/>
    </location>
</feature>
<gene>
    <name evidence="11" type="ORF">AUJ59_03635</name>
</gene>
<accession>A0A1J4RRY1</accession>
<evidence type="ECO:0000256" key="3">
    <source>
        <dbReference type="ARBA" id="ARBA00022982"/>
    </source>
</evidence>
<dbReference type="InterPro" id="IPR005746">
    <property type="entry name" value="Thioredoxin"/>
</dbReference>
<evidence type="ECO:0000256" key="8">
    <source>
        <dbReference type="PIRSR" id="PIRSR000077-1"/>
    </source>
</evidence>
<feature type="site" description="Deprotonates C-terminal active site Cys" evidence="8">
    <location>
        <position position="25"/>
    </location>
</feature>
<dbReference type="Gene3D" id="3.40.30.10">
    <property type="entry name" value="Glutaredoxin"/>
    <property type="match status" value="1"/>
</dbReference>
<dbReference type="CDD" id="cd02947">
    <property type="entry name" value="TRX_family"/>
    <property type="match status" value="1"/>
</dbReference>
<comment type="caution">
    <text evidence="11">The sequence shown here is derived from an EMBL/GenBank/DDBJ whole genome shotgun (WGS) entry which is preliminary data.</text>
</comment>
<evidence type="ECO:0000256" key="7">
    <source>
        <dbReference type="PIRNR" id="PIRNR000077"/>
    </source>
</evidence>
<dbReference type="Pfam" id="PF00085">
    <property type="entry name" value="Thioredoxin"/>
    <property type="match status" value="1"/>
</dbReference>
<sequence>MPAVHFSDQDFEAKVLKNKLPVMVDFFAEWCGPCKLAGPVVDKLAEEYKDKLVIGKIDVDANQATAGKFGVMSIPTVIFFKDGKEVERMSGFGGEEGYLKLIKKVLGE</sequence>
<dbReference type="PANTHER" id="PTHR45663:SF11">
    <property type="entry name" value="GEO12009P1"/>
    <property type="match status" value="1"/>
</dbReference>